<dbReference type="EMBL" id="CP062983">
    <property type="protein sequence ID" value="QPC83723.1"/>
    <property type="molecule type" value="Genomic_DNA"/>
</dbReference>
<evidence type="ECO:0000313" key="3">
    <source>
        <dbReference type="Proteomes" id="UP000594468"/>
    </source>
</evidence>
<dbReference type="Proteomes" id="UP000594468">
    <property type="component" value="Chromosome"/>
</dbReference>
<feature type="domain" description="Sulfatase N-terminal" evidence="1">
    <location>
        <begin position="8"/>
        <end position="340"/>
    </location>
</feature>
<dbReference type="InterPro" id="IPR052701">
    <property type="entry name" value="GAG_Ulvan_Degrading_Sulfatases"/>
</dbReference>
<dbReference type="CDD" id="cd16148">
    <property type="entry name" value="sulfatase_like"/>
    <property type="match status" value="1"/>
</dbReference>
<gene>
    <name evidence="2" type="ORF">G4Y79_04920</name>
</gene>
<dbReference type="SUPFAM" id="SSF53649">
    <property type="entry name" value="Alkaline phosphatase-like"/>
    <property type="match status" value="1"/>
</dbReference>
<organism evidence="2 3">
    <name type="scientific">Phototrophicus methaneseepsis</name>
    <dbReference type="NCBI Taxonomy" id="2710758"/>
    <lineage>
        <taxon>Bacteria</taxon>
        <taxon>Bacillati</taxon>
        <taxon>Chloroflexota</taxon>
        <taxon>Candidatus Thermofontia</taxon>
        <taxon>Phototrophicales</taxon>
        <taxon>Phototrophicaceae</taxon>
        <taxon>Phototrophicus</taxon>
    </lineage>
</organism>
<accession>A0A7S8EBI4</accession>
<dbReference type="Pfam" id="PF00884">
    <property type="entry name" value="Sulfatase"/>
    <property type="match status" value="1"/>
</dbReference>
<proteinExistence type="predicted"/>
<dbReference type="InterPro" id="IPR000917">
    <property type="entry name" value="Sulfatase_N"/>
</dbReference>
<dbReference type="AlphaFoldDB" id="A0A7S8EBI4"/>
<dbReference type="Gene3D" id="3.40.720.10">
    <property type="entry name" value="Alkaline Phosphatase, subunit A"/>
    <property type="match status" value="1"/>
</dbReference>
<dbReference type="InterPro" id="IPR017850">
    <property type="entry name" value="Alkaline_phosphatase_core_sf"/>
</dbReference>
<name>A0A7S8EBI4_9CHLR</name>
<dbReference type="KEGG" id="pmet:G4Y79_04920"/>
<sequence>MRIIYFDLDCVRKDHLGLYGYNRNTSPNMDHLAQSSVVFENCFVSDAPCLPSRAALFSARPGISNGVISHEFPGCEFRFPGKEGMPNYYPEYTMPMRMLQENDYHTVTFSIFQQRHMAWWFNAGFSEVHNPTRPSAHENASDVNPRVIRWIEKNIADYDDLFLHIHYWDAHTPYHPSDEMIAQVADNPLPDYPDEATIQDHYANFYGPKSARDIMIRRGDQGYKSPHPAMPDQISNREEFKHMLDSYDASIATVDRAIGEIIDALKAADAYEDTVIIISADHGEAIGQMGMYFEHGVAVDGVTNVPLIVHIPGVTDSGTHSEAMVYQYDFMATLLDLLNIHRPERWDAKSFLPALREEDFAGRPFVVYGCGIFSLQRAIRTPDYALVWTYHPGCSPLDERYLFDIQNDPNQTTNIIDTQPDVVQELESAYLKWWQGWCMGPNAVIDPFVPQTPVFEYFPVEEMRQRLRFLGRDDQLADLEVRLAKYRRQKPQAPIAGSLI</sequence>
<evidence type="ECO:0000259" key="1">
    <source>
        <dbReference type="Pfam" id="PF00884"/>
    </source>
</evidence>
<dbReference type="PANTHER" id="PTHR43751">
    <property type="entry name" value="SULFATASE"/>
    <property type="match status" value="1"/>
</dbReference>
<keyword evidence="3" id="KW-1185">Reference proteome</keyword>
<reference evidence="2 3" key="1">
    <citation type="submission" date="2020-02" db="EMBL/GenBank/DDBJ databases">
        <authorList>
            <person name="Zheng R.K."/>
            <person name="Sun C.M."/>
        </authorList>
    </citation>
    <scope>NUCLEOTIDE SEQUENCE [LARGE SCALE GENOMIC DNA]</scope>
    <source>
        <strain evidence="3">rifampicinis</strain>
    </source>
</reference>
<evidence type="ECO:0000313" key="2">
    <source>
        <dbReference type="EMBL" id="QPC83723.1"/>
    </source>
</evidence>
<dbReference type="PANTHER" id="PTHR43751:SF3">
    <property type="entry name" value="SULFATASE N-TERMINAL DOMAIN-CONTAINING PROTEIN"/>
    <property type="match status" value="1"/>
</dbReference>
<dbReference type="RefSeq" id="WP_195171787.1">
    <property type="nucleotide sequence ID" value="NZ_CP062983.1"/>
</dbReference>
<protein>
    <submittedName>
        <fullName evidence="2">Sulfatase</fullName>
    </submittedName>
</protein>